<organism evidence="4">
    <name type="scientific">Dehalogenimonas sp. 4OHTPN</name>
    <dbReference type="NCBI Taxonomy" id="3166643"/>
    <lineage>
        <taxon>Bacteria</taxon>
        <taxon>Bacillati</taxon>
        <taxon>Chloroflexota</taxon>
        <taxon>Dehalococcoidia</taxon>
        <taxon>Dehalococcoidales</taxon>
        <taxon>Dehalococcoidaceae</taxon>
        <taxon>Dehalogenimonas</taxon>
    </lineage>
</organism>
<dbReference type="InterPro" id="IPR014051">
    <property type="entry name" value="Phosphoesterase_HXTX"/>
</dbReference>
<feature type="domain" description="Phosphoesterase HXTX" evidence="3">
    <location>
        <begin position="13"/>
        <end position="98"/>
    </location>
</feature>
<feature type="short sequence motif" description="HXTX 2" evidence="2">
    <location>
        <begin position="134"/>
        <end position="137"/>
    </location>
</feature>
<evidence type="ECO:0000259" key="3">
    <source>
        <dbReference type="Pfam" id="PF02834"/>
    </source>
</evidence>
<comment type="catalytic activity">
    <reaction evidence="2">
        <text>a 3'-end 2',3'-cyclophospho-ribonucleotide-RNA + H2O = a 3'-end 2'-phospho-ribonucleotide-RNA + H(+)</text>
        <dbReference type="Rhea" id="RHEA:11828"/>
        <dbReference type="Rhea" id="RHEA-COMP:10464"/>
        <dbReference type="Rhea" id="RHEA-COMP:17353"/>
        <dbReference type="ChEBI" id="CHEBI:15377"/>
        <dbReference type="ChEBI" id="CHEBI:15378"/>
        <dbReference type="ChEBI" id="CHEBI:83064"/>
        <dbReference type="ChEBI" id="CHEBI:173113"/>
        <dbReference type="EC" id="3.1.4.58"/>
    </reaction>
</comment>
<dbReference type="HAMAP" id="MF_01940">
    <property type="entry name" value="RNA_CPDase"/>
    <property type="match status" value="1"/>
</dbReference>
<comment type="function">
    <text evidence="2">Hydrolyzes RNA 2',3'-cyclic phosphodiester to an RNA 2'-phosphomonoester.</text>
</comment>
<accession>A0AAU8GCM2</accession>
<feature type="active site" description="Proton acceptor" evidence="2">
    <location>
        <position position="134"/>
    </location>
</feature>
<reference evidence="4" key="1">
    <citation type="submission" date="2024-06" db="EMBL/GenBank/DDBJ databases">
        <title>A Novel Isolate, Dehalogenimonas sp. Strain 4OHTPN, Dechlorinates Aromatic 4 Hydroxy chlorothalonil by a Novel Reductive Dehalogenase.</title>
        <authorList>
            <person name="Liu G."/>
        </authorList>
    </citation>
    <scope>NUCLEOTIDE SEQUENCE</scope>
    <source>
        <strain evidence="4">4OHTPN</strain>
    </source>
</reference>
<dbReference type="Gene3D" id="3.90.1140.10">
    <property type="entry name" value="Cyclic phosphodiesterase"/>
    <property type="match status" value="1"/>
</dbReference>
<name>A0AAU8GCM2_9CHLR</name>
<evidence type="ECO:0000313" key="4">
    <source>
        <dbReference type="EMBL" id="XCH33538.1"/>
    </source>
</evidence>
<dbReference type="GO" id="GO:0004113">
    <property type="term" value="F:2',3'-cyclic-nucleotide 3'-phosphodiesterase activity"/>
    <property type="evidence" value="ECO:0007669"/>
    <property type="project" value="InterPro"/>
</dbReference>
<dbReference type="NCBIfam" id="TIGR02258">
    <property type="entry name" value="2_5_ligase"/>
    <property type="match status" value="1"/>
</dbReference>
<dbReference type="InterPro" id="IPR009097">
    <property type="entry name" value="Cyclic_Pdiesterase"/>
</dbReference>
<dbReference type="PANTHER" id="PTHR35561:SF1">
    <property type="entry name" value="RNA 2',3'-CYCLIC PHOSPHODIESTERASE"/>
    <property type="match status" value="1"/>
</dbReference>
<sequence>MTEAPSIRAFIAVELPEPVKTELAAFQRRLAAEQAAGIKWVSPNGIHLTLKFLGQAAPGQIEAIRAALATAVEPVPAFELGLSGLGAFPNLRRMNVVWCGLSGGLDRLVELQRAVEAEVSPLGFPAENRAFSPHLTLARLREDVSAEARQALAKKLAGTKFEPDLKIPVEDVSLMQSTLLPRGAEYRCLASFRLAGRQPDRRQAP</sequence>
<dbReference type="RefSeq" id="WP_353714766.1">
    <property type="nucleotide sequence ID" value="NZ_CP159307.1"/>
</dbReference>
<protein>
    <recommendedName>
        <fullName evidence="2">RNA 2',3'-cyclic phosphodiesterase</fullName>
        <shortName evidence="2">RNA 2',3'-CPDase</shortName>
        <ecNumber evidence="2">3.1.4.58</ecNumber>
    </recommendedName>
</protein>
<evidence type="ECO:0000256" key="1">
    <source>
        <dbReference type="ARBA" id="ARBA00022801"/>
    </source>
</evidence>
<feature type="domain" description="Phosphoesterase HXTX" evidence="3">
    <location>
        <begin position="106"/>
        <end position="184"/>
    </location>
</feature>
<gene>
    <name evidence="4" type="primary">thpR</name>
    <name evidence="4" type="ORF">ABV300_01300</name>
</gene>
<dbReference type="AlphaFoldDB" id="A0AAU8GCM2"/>
<dbReference type="SUPFAM" id="SSF55144">
    <property type="entry name" value="LigT-like"/>
    <property type="match status" value="1"/>
</dbReference>
<dbReference type="PANTHER" id="PTHR35561">
    <property type="entry name" value="RNA 2',3'-CYCLIC PHOSPHODIESTERASE"/>
    <property type="match status" value="1"/>
</dbReference>
<dbReference type="EC" id="3.1.4.58" evidence="2"/>
<dbReference type="GO" id="GO:0008664">
    <property type="term" value="F:RNA 2',3'-cyclic 3'-phosphodiesterase activity"/>
    <property type="evidence" value="ECO:0007669"/>
    <property type="project" value="UniProtKB-EC"/>
</dbReference>
<evidence type="ECO:0000256" key="2">
    <source>
        <dbReference type="HAMAP-Rule" id="MF_01940"/>
    </source>
</evidence>
<keyword evidence="1 2" id="KW-0378">Hydrolase</keyword>
<comment type="similarity">
    <text evidence="2">Belongs to the 2H phosphoesterase superfamily. ThpR family.</text>
</comment>
<dbReference type="EMBL" id="CP159307">
    <property type="protein sequence ID" value="XCH33538.1"/>
    <property type="molecule type" value="Genomic_DNA"/>
</dbReference>
<dbReference type="InterPro" id="IPR004175">
    <property type="entry name" value="RNA_CPDase"/>
</dbReference>
<dbReference type="Pfam" id="PF02834">
    <property type="entry name" value="LigT_PEase"/>
    <property type="match status" value="2"/>
</dbReference>
<feature type="active site" description="Proton donor" evidence="2">
    <location>
        <position position="47"/>
    </location>
</feature>
<feature type="short sequence motif" description="HXTX 1" evidence="2">
    <location>
        <begin position="47"/>
        <end position="50"/>
    </location>
</feature>
<proteinExistence type="inferred from homology"/>